<dbReference type="InterPro" id="IPR003754">
    <property type="entry name" value="4pyrrol_synth_uPrphyn_synth"/>
</dbReference>
<proteinExistence type="predicted"/>
<feature type="domain" description="Tetrapyrrole biosynthesis uroporphyrinogen III synthase" evidence="1">
    <location>
        <begin position="49"/>
        <end position="235"/>
    </location>
</feature>
<gene>
    <name evidence="2" type="ORF">D1114_13110</name>
</gene>
<dbReference type="RefSeq" id="WP_119000425.1">
    <property type="nucleotide sequence ID" value="NZ_QWGP01000014.1"/>
</dbReference>
<dbReference type="Gene3D" id="3.40.50.10090">
    <property type="match status" value="2"/>
</dbReference>
<organism evidence="2 3">
    <name type="scientific">Cereibacter sphaeroides</name>
    <name type="common">Rhodobacter sphaeroides</name>
    <dbReference type="NCBI Taxonomy" id="1063"/>
    <lineage>
        <taxon>Bacteria</taxon>
        <taxon>Pseudomonadati</taxon>
        <taxon>Pseudomonadota</taxon>
        <taxon>Alphaproteobacteria</taxon>
        <taxon>Rhodobacterales</taxon>
        <taxon>Paracoccaceae</taxon>
        <taxon>Cereibacter</taxon>
    </lineage>
</organism>
<sequence length="247" mass="25416">MVPQSRPLVPTVLLTRPEAQGARFAAALAEALGPVRLVTSPLMVPAFLVPAIPLRPDALIFTSETGVEGYRRLAAPELSDVRRAWCVGNRTARAAEAAGLAAHSAEGDAERLIAAILAADEPGPLLHLRGAESRGEVAPRLAAAGLTAAEAVVYDQRPQPLSSEARALLTDGAPVIAPLFSPRTARLLAQELARIGGTGPLWVAAMSPAVAEAAAALPVARLSVAARPDAEALLQAVKALLDAEADA</sequence>
<dbReference type="GO" id="GO:0004852">
    <property type="term" value="F:uroporphyrinogen-III synthase activity"/>
    <property type="evidence" value="ECO:0007669"/>
    <property type="project" value="InterPro"/>
</dbReference>
<evidence type="ECO:0000259" key="1">
    <source>
        <dbReference type="Pfam" id="PF02602"/>
    </source>
</evidence>
<evidence type="ECO:0000313" key="2">
    <source>
        <dbReference type="EMBL" id="RHZ94042.1"/>
    </source>
</evidence>
<name>A0AAX1UJE3_CERSP</name>
<dbReference type="InterPro" id="IPR036108">
    <property type="entry name" value="4pyrrol_syn_uPrphyn_synt_sf"/>
</dbReference>
<protein>
    <submittedName>
        <fullName evidence="2">Uroporphyrinogen-III synthase</fullName>
    </submittedName>
</protein>
<dbReference type="SUPFAM" id="SSF69618">
    <property type="entry name" value="HemD-like"/>
    <property type="match status" value="1"/>
</dbReference>
<dbReference type="GO" id="GO:0033014">
    <property type="term" value="P:tetrapyrrole biosynthetic process"/>
    <property type="evidence" value="ECO:0007669"/>
    <property type="project" value="InterPro"/>
</dbReference>
<dbReference type="Proteomes" id="UP000266305">
    <property type="component" value="Unassembled WGS sequence"/>
</dbReference>
<dbReference type="EMBL" id="QWGP01000014">
    <property type="protein sequence ID" value="RHZ94042.1"/>
    <property type="molecule type" value="Genomic_DNA"/>
</dbReference>
<dbReference type="AlphaFoldDB" id="A0AAX1UJE3"/>
<reference evidence="2 3" key="1">
    <citation type="submission" date="2018-08" db="EMBL/GenBank/DDBJ databases">
        <title>Draft genome sequence of Rhodobacter sphaeroides FY.</title>
        <authorList>
            <person name="Rayyan A."/>
            <person name="Meyer T.E."/>
            <person name="Kyndt J.A."/>
        </authorList>
    </citation>
    <scope>NUCLEOTIDE SEQUENCE [LARGE SCALE GENOMIC DNA]</scope>
    <source>
        <strain evidence="2 3">FY</strain>
    </source>
</reference>
<comment type="caution">
    <text evidence="2">The sequence shown here is derived from an EMBL/GenBank/DDBJ whole genome shotgun (WGS) entry which is preliminary data.</text>
</comment>
<dbReference type="Pfam" id="PF02602">
    <property type="entry name" value="HEM4"/>
    <property type="match status" value="1"/>
</dbReference>
<evidence type="ECO:0000313" key="3">
    <source>
        <dbReference type="Proteomes" id="UP000266305"/>
    </source>
</evidence>
<accession>A0AAX1UJE3</accession>